<keyword evidence="3" id="KW-1185">Reference proteome</keyword>
<evidence type="ECO:0000313" key="2">
    <source>
        <dbReference type="EMBL" id="MDO3380852.1"/>
    </source>
</evidence>
<protein>
    <submittedName>
        <fullName evidence="2">YeeE/YedE family protein</fullName>
    </submittedName>
</protein>
<dbReference type="EMBL" id="JAULRT010000032">
    <property type="protein sequence ID" value="MDO3380852.1"/>
    <property type="molecule type" value="Genomic_DNA"/>
</dbReference>
<sequence length="141" mass="15353">MKSVFALICGLLFGAGLAMSGMTDTAKVLGFLDLFGRWDPALMFVMGGAVVVTLVGFRLVLRRSRPVCDERFNLPANRRIDRRLLAGAAVFGLGWGLYGYCPGPALSALVYLEIKTLAFVLAMISGMAVVHGWEKREAKRL</sequence>
<keyword evidence="1" id="KW-0812">Transmembrane</keyword>
<evidence type="ECO:0000313" key="3">
    <source>
        <dbReference type="Proteomes" id="UP001168380"/>
    </source>
</evidence>
<gene>
    <name evidence="2" type="ORF">QWI16_01620</name>
</gene>
<dbReference type="Pfam" id="PF20398">
    <property type="entry name" value="DUF6691"/>
    <property type="match status" value="1"/>
</dbReference>
<accession>A0ABT8T9S2</accession>
<organism evidence="2 3">
    <name type="scientific">Gilvimarinus algae</name>
    <dbReference type="NCBI Taxonomy" id="3058037"/>
    <lineage>
        <taxon>Bacteria</taxon>
        <taxon>Pseudomonadati</taxon>
        <taxon>Pseudomonadota</taxon>
        <taxon>Gammaproteobacteria</taxon>
        <taxon>Cellvibrionales</taxon>
        <taxon>Cellvibrionaceae</taxon>
        <taxon>Gilvimarinus</taxon>
    </lineage>
</organism>
<feature type="transmembrane region" description="Helical" evidence="1">
    <location>
        <begin position="41"/>
        <end position="61"/>
    </location>
</feature>
<evidence type="ECO:0000256" key="1">
    <source>
        <dbReference type="SAM" id="Phobius"/>
    </source>
</evidence>
<dbReference type="Proteomes" id="UP001168380">
    <property type="component" value="Unassembled WGS sequence"/>
</dbReference>
<dbReference type="RefSeq" id="WP_302710975.1">
    <property type="nucleotide sequence ID" value="NZ_JAULRT010000032.1"/>
</dbReference>
<reference evidence="2" key="1">
    <citation type="submission" date="2023-07" db="EMBL/GenBank/DDBJ databases">
        <title>Gilvimarinus algae sp. nov., isolated from the surface of Kelp.</title>
        <authorList>
            <person name="Sun Y.Y."/>
            <person name="Gong Y."/>
            <person name="Du Z.J."/>
        </authorList>
    </citation>
    <scope>NUCLEOTIDE SEQUENCE</scope>
    <source>
        <strain evidence="2">SDUM040014</strain>
    </source>
</reference>
<feature type="transmembrane region" description="Helical" evidence="1">
    <location>
        <begin position="106"/>
        <end position="130"/>
    </location>
</feature>
<feature type="transmembrane region" description="Helical" evidence="1">
    <location>
        <begin position="82"/>
        <end position="100"/>
    </location>
</feature>
<comment type="caution">
    <text evidence="2">The sequence shown here is derived from an EMBL/GenBank/DDBJ whole genome shotgun (WGS) entry which is preliminary data.</text>
</comment>
<name>A0ABT8T9S2_9GAMM</name>
<keyword evidence="1" id="KW-0472">Membrane</keyword>
<proteinExistence type="predicted"/>
<dbReference type="InterPro" id="IPR046513">
    <property type="entry name" value="DUF6691"/>
</dbReference>
<keyword evidence="1" id="KW-1133">Transmembrane helix</keyword>